<evidence type="ECO:0000256" key="1">
    <source>
        <dbReference type="SAM" id="SignalP"/>
    </source>
</evidence>
<keyword evidence="3" id="KW-1185">Reference proteome</keyword>
<feature type="chain" id="PRO_5046636169" description="MG2 domain-containing protein" evidence="1">
    <location>
        <begin position="27"/>
        <end position="793"/>
    </location>
</feature>
<organism evidence="2 3">
    <name type="scientific">Mucilaginibacter calamicampi</name>
    <dbReference type="NCBI Taxonomy" id="1302352"/>
    <lineage>
        <taxon>Bacteria</taxon>
        <taxon>Pseudomonadati</taxon>
        <taxon>Bacteroidota</taxon>
        <taxon>Sphingobacteriia</taxon>
        <taxon>Sphingobacteriales</taxon>
        <taxon>Sphingobacteriaceae</taxon>
        <taxon>Mucilaginibacter</taxon>
    </lineage>
</organism>
<gene>
    <name evidence="2" type="ORF">ACFQZS_09565</name>
</gene>
<comment type="caution">
    <text evidence="2">The sequence shown here is derived from an EMBL/GenBank/DDBJ whole genome shotgun (WGS) entry which is preliminary data.</text>
</comment>
<evidence type="ECO:0000313" key="3">
    <source>
        <dbReference type="Proteomes" id="UP001596958"/>
    </source>
</evidence>
<sequence>MTIKITSVLRHLLVLPLFLAAVKTHAQDIISQSFRQYNDHVLTEKVYVHTDRNFYMAGEIMWFKVYNVDAGTLHQLDISKVVYADVLDEANNAVLQAKIALDKGRGNGSFYIPVNLKNGNYKLRAYTNWMKNFSADRFFEKTITIVNSLTEPVATTAMGTVRPPAIQFFAEGGNLVAGATSTVGFKVTGADGKGIDASGVITNERNETVARFETLKFGMGSFELTPDANSTYKAVVRIGSNNSLISELPPVAAKGYAIHLTGTYNQTNLVISTRGVNEPLYLFIHSGRTVIVAQSVVTNANGNATISIDRLKLGRGVNHITLFNSAKQPVCERLIFSRPDALQIRAQVQSQYKLRSLVAIPVTVAPAANNTVPANMSIAVFKADSLNHGDDLNIDTYLWLTSELKGNIESPDYYFSRTPGVISDEVDRALDNLLLVQGWSRFKWDEVLNGKQKFTYLPEYDGHLVTGQLRDAYGKPAPKITAYMGVPGKRLQLYGSTADSTGRLLFNTKQLYGPGEIVVQTNTEIDSTYKISINNPFSEQYSSIKLPAFKLIKQWQKALEFNSMDMQVQNIYVPNKLKQYTVPVVDSSVYFGNNHKKYFLENYTRFTTMEEVLREYVVEVLVGKTKNRVRFNVLNGGEFTRDQPMVILDGVPIFNLDRVFAIDPLKIRELDMMKYKNYWGPITSNGVINMISYKGDMAGFDIDPKAVVLDYEGMQLQREFYSPIYETPEQQKSRVPDFRHVLYWAPDVNTDATGKANVSFYTSDKPGKYIAVIQGIDRNGLVGSYKLKFDVVK</sequence>
<keyword evidence="1" id="KW-0732">Signal</keyword>
<evidence type="ECO:0000313" key="2">
    <source>
        <dbReference type="EMBL" id="MFD0750388.1"/>
    </source>
</evidence>
<dbReference type="RefSeq" id="WP_377099601.1">
    <property type="nucleotide sequence ID" value="NZ_JBHTHU010000005.1"/>
</dbReference>
<name>A0ABW2YX59_9SPHI</name>
<dbReference type="Proteomes" id="UP001596958">
    <property type="component" value="Unassembled WGS sequence"/>
</dbReference>
<feature type="signal peptide" evidence="1">
    <location>
        <begin position="1"/>
        <end position="26"/>
    </location>
</feature>
<accession>A0ABW2YX59</accession>
<proteinExistence type="predicted"/>
<evidence type="ECO:0008006" key="4">
    <source>
        <dbReference type="Google" id="ProtNLM"/>
    </source>
</evidence>
<reference evidence="3" key="1">
    <citation type="journal article" date="2019" name="Int. J. Syst. Evol. Microbiol.">
        <title>The Global Catalogue of Microorganisms (GCM) 10K type strain sequencing project: providing services to taxonomists for standard genome sequencing and annotation.</title>
        <authorList>
            <consortium name="The Broad Institute Genomics Platform"/>
            <consortium name="The Broad Institute Genome Sequencing Center for Infectious Disease"/>
            <person name="Wu L."/>
            <person name="Ma J."/>
        </authorList>
    </citation>
    <scope>NUCLEOTIDE SEQUENCE [LARGE SCALE GENOMIC DNA]</scope>
    <source>
        <strain evidence="3">CCUG 63418</strain>
    </source>
</reference>
<protein>
    <recommendedName>
        <fullName evidence="4">MG2 domain-containing protein</fullName>
    </recommendedName>
</protein>
<dbReference type="Gene3D" id="2.60.40.1930">
    <property type="match status" value="1"/>
</dbReference>
<dbReference type="EMBL" id="JBHTHU010000005">
    <property type="protein sequence ID" value="MFD0750388.1"/>
    <property type="molecule type" value="Genomic_DNA"/>
</dbReference>